<keyword evidence="3" id="KW-1185">Reference proteome</keyword>
<dbReference type="InterPro" id="IPR000560">
    <property type="entry name" value="His_Pase_clade-2"/>
</dbReference>
<evidence type="ECO:0000313" key="3">
    <source>
        <dbReference type="Proteomes" id="UP000054495"/>
    </source>
</evidence>
<dbReference type="PANTHER" id="PTHR11567:SF210">
    <property type="entry name" value="ACID PHOSPHATASE 5-RELATED"/>
    <property type="match status" value="1"/>
</dbReference>
<accession>A0A0D6LM45</accession>
<dbReference type="InterPro" id="IPR029033">
    <property type="entry name" value="His_PPase_superfam"/>
</dbReference>
<gene>
    <name evidence="2" type="ORF">ANCCEY_07758</name>
</gene>
<proteinExistence type="inferred from homology"/>
<dbReference type="GO" id="GO:0016791">
    <property type="term" value="F:phosphatase activity"/>
    <property type="evidence" value="ECO:0007669"/>
    <property type="project" value="TreeGrafter"/>
</dbReference>
<dbReference type="SUPFAM" id="SSF53254">
    <property type="entry name" value="Phosphoglycerate mutase-like"/>
    <property type="match status" value="1"/>
</dbReference>
<evidence type="ECO:0000256" key="1">
    <source>
        <dbReference type="ARBA" id="ARBA00005375"/>
    </source>
</evidence>
<dbReference type="PANTHER" id="PTHR11567">
    <property type="entry name" value="ACID PHOSPHATASE-RELATED"/>
    <property type="match status" value="1"/>
</dbReference>
<evidence type="ECO:0000313" key="2">
    <source>
        <dbReference type="EMBL" id="EPB73165.1"/>
    </source>
</evidence>
<dbReference type="Pfam" id="PF00328">
    <property type="entry name" value="His_Phos_2"/>
    <property type="match status" value="1"/>
</dbReference>
<comment type="similarity">
    <text evidence="1">Belongs to the histidine acid phosphatase family.</text>
</comment>
<name>A0A0D6LM45_9BILA</name>
<dbReference type="CDD" id="cd07061">
    <property type="entry name" value="HP_HAP_like"/>
    <property type="match status" value="1"/>
</dbReference>
<dbReference type="Gene3D" id="3.40.50.1240">
    <property type="entry name" value="Phosphoglycerate mutase-like"/>
    <property type="match status" value="1"/>
</dbReference>
<sequence length="534" mass="60766">MRIDDNCREEVMMAVKEQVDVEVVNASMKEILSRGVSKVDEEVVAILEPVLIANPSELSHCLDTLMALKCRHREIAALLSWDIDVDFLTQERAYAHRASKERHRSRSAIEWAINRSDEDYYGQKAQTSNQKYRTVYQEIGNKSHSMTVTLLILLTSLNTAHSELVFVTGLWMHGDTAPGAIPYPNDENDESSWPRGFGALTNKGIKKMYDLGRWLRDRYIEDMKFLSPNNARYEVLIQSSKEPYTVESAQAVAAGLFPAEGDLLPSHLIESQVVARNEIVAYLSGNRVWADEGLNAWQPFYIHVNNDSSHDLVLRPAMYDCPPVDSDIEDERFEMRKKFDAEHPDLLAKLGPITGLAPVNFLVLTRLYGIQTEIDHGLPQPDWVTETYKGKEMIDWIREVKTLARTAYFNSKRKARMRAGVLLDTLLTFIQNAAYQRYLPKAVFSSTHDGTIFPLMYAMGISDGQLVQPGSLLLMELHEEEENYLVKVNFYVLLLCTHSYMKRAIHETFIIISRLILLGGQKCSAAFYTCISNI</sequence>
<organism evidence="2 3">
    <name type="scientific">Ancylostoma ceylanicum</name>
    <dbReference type="NCBI Taxonomy" id="53326"/>
    <lineage>
        <taxon>Eukaryota</taxon>
        <taxon>Metazoa</taxon>
        <taxon>Ecdysozoa</taxon>
        <taxon>Nematoda</taxon>
        <taxon>Chromadorea</taxon>
        <taxon>Rhabditida</taxon>
        <taxon>Rhabditina</taxon>
        <taxon>Rhabditomorpha</taxon>
        <taxon>Strongyloidea</taxon>
        <taxon>Ancylostomatidae</taxon>
        <taxon>Ancylostomatinae</taxon>
        <taxon>Ancylostoma</taxon>
    </lineage>
</organism>
<dbReference type="InterPro" id="IPR050645">
    <property type="entry name" value="Histidine_acid_phosphatase"/>
</dbReference>
<dbReference type="Proteomes" id="UP000054495">
    <property type="component" value="Unassembled WGS sequence"/>
</dbReference>
<protein>
    <submittedName>
        <fullName evidence="2">Histidine acid phosphatase</fullName>
    </submittedName>
</protein>
<reference evidence="2 3" key="1">
    <citation type="submission" date="2013-05" db="EMBL/GenBank/DDBJ databases">
        <title>Draft genome of the parasitic nematode Anyclostoma ceylanicum.</title>
        <authorList>
            <person name="Mitreva M."/>
        </authorList>
    </citation>
    <scope>NUCLEOTIDE SEQUENCE [LARGE SCALE GENOMIC DNA]</scope>
</reference>
<dbReference type="EMBL" id="KE125003">
    <property type="protein sequence ID" value="EPB73165.1"/>
    <property type="molecule type" value="Genomic_DNA"/>
</dbReference>
<dbReference type="AlphaFoldDB" id="A0A0D6LM45"/>